<keyword evidence="1" id="KW-0472">Membrane</keyword>
<reference evidence="2" key="1">
    <citation type="submission" date="2022-10" db="EMBL/GenBank/DDBJ databases">
        <title>Chryseobacterium babae sp. nov. isolated from the gut of the beetle Oryctes rhinoceros, and Chryseobacterium kimseyorum sp. nov., isolated from a stick insect rearing cage.</title>
        <authorList>
            <person name="Shelomi M."/>
            <person name="Han C.-J."/>
            <person name="Chen W.-M."/>
            <person name="Chen H.-K."/>
            <person name="Liaw S.-J."/>
            <person name="Muhle E."/>
            <person name="Clermont D."/>
        </authorList>
    </citation>
    <scope>NUCLEOTIDE SEQUENCE</scope>
    <source>
        <strain evidence="2">09-1422</strain>
    </source>
</reference>
<dbReference type="Proteomes" id="UP001163731">
    <property type="component" value="Unassembled WGS sequence"/>
</dbReference>
<evidence type="ECO:0000256" key="1">
    <source>
        <dbReference type="SAM" id="Phobius"/>
    </source>
</evidence>
<dbReference type="EMBL" id="JAPDHW010000005">
    <property type="protein sequence ID" value="MCW3168656.1"/>
    <property type="molecule type" value="Genomic_DNA"/>
</dbReference>
<protein>
    <submittedName>
        <fullName evidence="2">Uncharacterized protein</fullName>
    </submittedName>
</protein>
<sequence length="256" mass="28660">MKKYKEKSLLIIEHVNNEIGVDVSKYQNNEILGKISDIIMIQNYSIKSIYKPLTVCFLIYVTGFFIFSFGKIGIFVYSIFGLLLCLINGTVFGVIGLLSNLKNDLKLILNSAVELTRNICLDFNQLGTNLQTCKNPTGLILEGVVAAVIIPTLSNKFEKVPFSGVVLMSGSDKVLSLAINEYKKREDKTGIQKFVGNNSEKMLSLAEKMDAYIRDYSNKTDKIINQSFGTILLPLKIMFALAIFSTFLFLLGFIIF</sequence>
<feature type="transmembrane region" description="Helical" evidence="1">
    <location>
        <begin position="75"/>
        <end position="98"/>
    </location>
</feature>
<feature type="transmembrane region" description="Helical" evidence="1">
    <location>
        <begin position="231"/>
        <end position="255"/>
    </location>
</feature>
<proteinExistence type="predicted"/>
<dbReference type="RefSeq" id="WP_264749858.1">
    <property type="nucleotide sequence ID" value="NZ_JAPDHW010000005.1"/>
</dbReference>
<comment type="caution">
    <text evidence="2">The sequence shown here is derived from an EMBL/GenBank/DDBJ whole genome shotgun (WGS) entry which is preliminary data.</text>
</comment>
<evidence type="ECO:0000313" key="3">
    <source>
        <dbReference type="Proteomes" id="UP001163731"/>
    </source>
</evidence>
<name>A0ABT3HXY4_9FLAO</name>
<keyword evidence="1" id="KW-0812">Transmembrane</keyword>
<keyword evidence="3" id="KW-1185">Reference proteome</keyword>
<feature type="transmembrane region" description="Helical" evidence="1">
    <location>
        <begin position="49"/>
        <end position="69"/>
    </location>
</feature>
<gene>
    <name evidence="2" type="ORF">OMO38_08955</name>
</gene>
<evidence type="ECO:0000313" key="2">
    <source>
        <dbReference type="EMBL" id="MCW3168656.1"/>
    </source>
</evidence>
<accession>A0ABT3HXY4</accession>
<organism evidence="2 3">
    <name type="scientific">Chryseobacterium kimseyorum</name>
    <dbReference type="NCBI Taxonomy" id="2984028"/>
    <lineage>
        <taxon>Bacteria</taxon>
        <taxon>Pseudomonadati</taxon>
        <taxon>Bacteroidota</taxon>
        <taxon>Flavobacteriia</taxon>
        <taxon>Flavobacteriales</taxon>
        <taxon>Weeksellaceae</taxon>
        <taxon>Chryseobacterium group</taxon>
        <taxon>Chryseobacterium</taxon>
    </lineage>
</organism>
<keyword evidence="1" id="KW-1133">Transmembrane helix</keyword>